<dbReference type="Proteomes" id="UP000012488">
    <property type="component" value="Chromosome"/>
</dbReference>
<evidence type="ECO:0000313" key="3">
    <source>
        <dbReference type="Proteomes" id="UP000012488"/>
    </source>
</evidence>
<name>A0A6B9FQ76_9HYPH</name>
<sequence length="65" mass="6635">MVGRAPDQNPGGHDGDGPSEAARPDMSGGPADGRARREDAATAERERAETEIAAGDIADDLADFA</sequence>
<dbReference type="RefSeq" id="WP_010681881.1">
    <property type="nucleotide sequence ID" value="NZ_CP043538.1"/>
</dbReference>
<gene>
    <name evidence="2" type="ORF">MMSR116_24730</name>
</gene>
<accession>A0A6B9FQ76</accession>
<organism evidence="2 3">
    <name type="scientific">Methylobacterium mesophilicum SR1.6/6</name>
    <dbReference type="NCBI Taxonomy" id="908290"/>
    <lineage>
        <taxon>Bacteria</taxon>
        <taxon>Pseudomonadati</taxon>
        <taxon>Pseudomonadota</taxon>
        <taxon>Alphaproteobacteria</taxon>
        <taxon>Hyphomicrobiales</taxon>
        <taxon>Methylobacteriaceae</taxon>
        <taxon>Methylobacterium</taxon>
    </lineage>
</organism>
<feature type="compositionally biased region" description="Basic and acidic residues" evidence="1">
    <location>
        <begin position="33"/>
        <end position="50"/>
    </location>
</feature>
<proteinExistence type="predicted"/>
<evidence type="ECO:0000256" key="1">
    <source>
        <dbReference type="SAM" id="MobiDB-lite"/>
    </source>
</evidence>
<protein>
    <submittedName>
        <fullName evidence="2">Uncharacterized protein</fullName>
    </submittedName>
</protein>
<reference evidence="2 3" key="2">
    <citation type="journal article" date="2013" name="Genome Announc.">
        <title>Draft Genome Sequence of Methylobacterium mesophilicum Strain SR1.6/6, Isolated from Citrus sinensis.</title>
        <authorList>
            <person name="Marinho Almeida D."/>
            <person name="Dini-Andreote F."/>
            <person name="Camargo Neves A.A."/>
            <person name="Juca Ramos R.T."/>
            <person name="Andreote F.D."/>
            <person name="Carneiro A.R."/>
            <person name="Oliveira de Souza Lima A."/>
            <person name="Caracciolo Gomes de Sa P.H."/>
            <person name="Ribeiro Barbosa M.S."/>
            <person name="Araujo W.L."/>
            <person name="Silva A."/>
        </authorList>
    </citation>
    <scope>NUCLEOTIDE SEQUENCE [LARGE SCALE GENOMIC DNA]</scope>
    <source>
        <strain evidence="2 3">SR1.6/6</strain>
    </source>
</reference>
<evidence type="ECO:0000313" key="2">
    <source>
        <dbReference type="EMBL" id="QGY04751.1"/>
    </source>
</evidence>
<dbReference type="AlphaFoldDB" id="A0A6B9FQ76"/>
<reference evidence="2 3" key="1">
    <citation type="journal article" date="2012" name="Genet. Mol. Biol.">
        <title>Analysis of 16S rRNA and mxaF genes revealing insights into Methylobacterium niche-specific plant association.</title>
        <authorList>
            <person name="Dourado M.N."/>
            <person name="Andreote F.D."/>
            <person name="Dini-Andreote F."/>
            <person name="Conti R."/>
            <person name="Araujo J.M."/>
            <person name="Araujo W.L."/>
        </authorList>
    </citation>
    <scope>NUCLEOTIDE SEQUENCE [LARGE SCALE GENOMIC DNA]</scope>
    <source>
        <strain evidence="2 3">SR1.6/6</strain>
    </source>
</reference>
<feature type="region of interest" description="Disordered" evidence="1">
    <location>
        <begin position="1"/>
        <end position="65"/>
    </location>
</feature>
<dbReference type="KEGG" id="mmes:MMSR116_24730"/>
<dbReference type="EMBL" id="CP043538">
    <property type="protein sequence ID" value="QGY04751.1"/>
    <property type="molecule type" value="Genomic_DNA"/>
</dbReference>